<evidence type="ECO:0000256" key="6">
    <source>
        <dbReference type="ARBA" id="ARBA00023295"/>
    </source>
</evidence>
<feature type="compositionally biased region" description="Gly residues" evidence="8">
    <location>
        <begin position="565"/>
        <end position="578"/>
    </location>
</feature>
<proteinExistence type="predicted"/>
<evidence type="ECO:0000256" key="2">
    <source>
        <dbReference type="ARBA" id="ARBA00012729"/>
    </source>
</evidence>
<dbReference type="CDD" id="cd12215">
    <property type="entry name" value="ChiC_BD"/>
    <property type="match status" value="2"/>
</dbReference>
<dbReference type="Pfam" id="PF00704">
    <property type="entry name" value="Glyco_hydro_18"/>
    <property type="match status" value="2"/>
</dbReference>
<gene>
    <name evidence="11" type="ORF">CLV30_110151</name>
</gene>
<evidence type="ECO:0000256" key="8">
    <source>
        <dbReference type="SAM" id="MobiDB-lite"/>
    </source>
</evidence>
<feature type="compositionally biased region" description="Gly residues" evidence="8">
    <location>
        <begin position="475"/>
        <end position="496"/>
    </location>
</feature>
<dbReference type="Gene3D" id="3.20.20.80">
    <property type="entry name" value="Glycosidases"/>
    <property type="match status" value="2"/>
</dbReference>
<dbReference type="InterPro" id="IPR036573">
    <property type="entry name" value="CBM_sf_5/12"/>
</dbReference>
<keyword evidence="3 7" id="KW-0378">Hydrolase</keyword>
<evidence type="ECO:0000256" key="3">
    <source>
        <dbReference type="ARBA" id="ARBA00022801"/>
    </source>
</evidence>
<evidence type="ECO:0000313" key="11">
    <source>
        <dbReference type="EMBL" id="PSL02497.1"/>
    </source>
</evidence>
<dbReference type="CDD" id="cd02871">
    <property type="entry name" value="GH18_chitinase_D-like"/>
    <property type="match status" value="1"/>
</dbReference>
<dbReference type="GO" id="GO:0008061">
    <property type="term" value="F:chitin binding"/>
    <property type="evidence" value="ECO:0007669"/>
    <property type="project" value="InterPro"/>
</dbReference>
<dbReference type="InterPro" id="IPR029070">
    <property type="entry name" value="Chitinase_insertion_sf"/>
</dbReference>
<feature type="region of interest" description="Disordered" evidence="8">
    <location>
        <begin position="471"/>
        <end position="501"/>
    </location>
</feature>
<keyword evidence="4" id="KW-0146">Chitin degradation</keyword>
<dbReference type="Gene3D" id="3.10.50.10">
    <property type="match status" value="1"/>
</dbReference>
<dbReference type="PROSITE" id="PS51910">
    <property type="entry name" value="GH18_2"/>
    <property type="match status" value="2"/>
</dbReference>
<dbReference type="Pfam" id="PF02839">
    <property type="entry name" value="CBM_5_12"/>
    <property type="match status" value="2"/>
</dbReference>
<dbReference type="Gene3D" id="2.10.10.20">
    <property type="entry name" value="Carbohydrate-binding module superfamily 5/12"/>
    <property type="match status" value="2"/>
</dbReference>
<evidence type="ECO:0000259" key="10">
    <source>
        <dbReference type="PROSITE" id="PS51910"/>
    </source>
</evidence>
<dbReference type="GO" id="GO:0008843">
    <property type="term" value="F:endochitinase activity"/>
    <property type="evidence" value="ECO:0007669"/>
    <property type="project" value="UniProtKB-EC"/>
</dbReference>
<keyword evidence="6 7" id="KW-0326">Glycosidase</keyword>
<feature type="signal peptide" evidence="9">
    <location>
        <begin position="1"/>
        <end position="26"/>
    </location>
</feature>
<reference evidence="11 12" key="1">
    <citation type="submission" date="2018-03" db="EMBL/GenBank/DDBJ databases">
        <title>Genomic Encyclopedia of Archaeal and Bacterial Type Strains, Phase II (KMG-II): from individual species to whole genera.</title>
        <authorList>
            <person name="Goeker M."/>
        </authorList>
    </citation>
    <scope>NUCLEOTIDE SEQUENCE [LARGE SCALE GENOMIC DNA]</scope>
    <source>
        <strain evidence="11 12">DSM 45211</strain>
    </source>
</reference>
<dbReference type="SUPFAM" id="SSF54556">
    <property type="entry name" value="Chitinase insertion domain"/>
    <property type="match status" value="1"/>
</dbReference>
<feature type="region of interest" description="Disordered" evidence="8">
    <location>
        <begin position="527"/>
        <end position="583"/>
    </location>
</feature>
<dbReference type="Proteomes" id="UP000243528">
    <property type="component" value="Unassembled WGS sequence"/>
</dbReference>
<evidence type="ECO:0000256" key="5">
    <source>
        <dbReference type="ARBA" id="ARBA00023277"/>
    </source>
</evidence>
<dbReference type="InterPro" id="IPR001223">
    <property type="entry name" value="Glyco_hydro18_cat"/>
</dbReference>
<organism evidence="11 12">
    <name type="scientific">Haloactinopolyspora alba</name>
    <dbReference type="NCBI Taxonomy" id="648780"/>
    <lineage>
        <taxon>Bacteria</taxon>
        <taxon>Bacillati</taxon>
        <taxon>Actinomycetota</taxon>
        <taxon>Actinomycetes</taxon>
        <taxon>Jiangellales</taxon>
        <taxon>Jiangellaceae</taxon>
        <taxon>Haloactinopolyspora</taxon>
    </lineage>
</organism>
<dbReference type="SMART" id="SM00636">
    <property type="entry name" value="Glyco_18"/>
    <property type="match status" value="1"/>
</dbReference>
<dbReference type="PANTHER" id="PTHR11177:SF317">
    <property type="entry name" value="CHITINASE 12-RELATED"/>
    <property type="match status" value="1"/>
</dbReference>
<feature type="domain" description="GH18" evidence="10">
    <location>
        <begin position="687"/>
        <end position="977"/>
    </location>
</feature>
<dbReference type="InterPro" id="IPR050314">
    <property type="entry name" value="Glycosyl_Hydrlase_18"/>
</dbReference>
<feature type="chain" id="PRO_5015161248" description="chitinase" evidence="9">
    <location>
        <begin position="27"/>
        <end position="977"/>
    </location>
</feature>
<feature type="domain" description="GH18" evidence="10">
    <location>
        <begin position="55"/>
        <end position="476"/>
    </location>
</feature>
<dbReference type="AlphaFoldDB" id="A0A2P8DZ94"/>
<dbReference type="RefSeq" id="WP_211300064.1">
    <property type="nucleotide sequence ID" value="NZ_PYGE01000010.1"/>
</dbReference>
<dbReference type="InterPro" id="IPR001579">
    <property type="entry name" value="Glyco_hydro_18_chit_AS"/>
</dbReference>
<evidence type="ECO:0000256" key="1">
    <source>
        <dbReference type="ARBA" id="ARBA00000822"/>
    </source>
</evidence>
<sequence>MRTRWRTTVAYGAATALLTSGVAAFAAATPPTTTGAGSAAAAAPSTAVAAADNGYRNVGYFTQWGIYGRDFLVKDLATSGAADDLTHINYAFANIHPDSLTCFEANQPNGPKGSPDEGDYAGDAWADYGKGFSAAESVDGVADAWDQPLAGNFNQIKELKAEHPHLKAMVSIGGWTWSRHFSRAAATPESRERFVSSCIDMFIKGNLPVIDGRGGQGAAAGVFDGIDIDWEWPGAPADMQHPGNHRSDQDKQNLIALLAEFRTQLDALSEQTGEDYELSAFLPANPVLIEAGWDVTQLFDYLDFANVQGYDLHGAWNPDVAGHQANLHDDPANPLPEAEQFSVAQAMTYYTDRGVPPSKLTMGLPLYGRGWTGVEDGGTDGAWQSADGAAPGEFPEEAGTDRYRNLRDGIIFHDEDVLASWSYDGNEFWSFDDPWLVDKKADYITANGFGGAMWWDLAGDHQNELVGLMGERLSTGGGGGGTETGGDSGTETGGDPGTCSAPAWDASTAYVGGDRVSYDGHLWTARHWTRGDTPAPSEWGPWRDDGPCGSGTETGTDTGSDTGTETGGDSGTETGGDPGTCSAPAWDASTAYVGGDRVSYDGHLWTARHWTRGDTPAPSEWGPWRDDGPCGSGTETGTETGTDTGSDTGTEAGGDSGTETGSDTGTETGSETGTEDGGGDGGGDGDQWLTGYWHNFDNGSTVLEVSEVPAAYNLLAIAFAESVAGEPGSITFNLDSAGLGGYTVDEFKADVADRQAAGGKVVISVGGQNGHVDVTNAAEATNFAQSTYALMQEYGFDGVDIDLEHGINATYMEQALRQLRDLAGPGLIITMAPQTIDFQAPSYDYYQLALGIQDILTIVNMQYYNSGTMMGCDDQVYAQGTIDFLTAQACIQLEAGLDPDQVGLGLPAVPSAAGGGYQPAANVTAALDCLATATRCAGFVPSEPWGPIGGAMTWSVNWDATNGYEFADTVGSYLGTG</sequence>
<dbReference type="EC" id="3.2.1.14" evidence="2"/>
<accession>A0A2P8DZ94</accession>
<name>A0A2P8DZ94_9ACTN</name>
<keyword evidence="12" id="KW-1185">Reference proteome</keyword>
<dbReference type="SUPFAM" id="SSF51055">
    <property type="entry name" value="Carbohydrate binding domain"/>
    <property type="match status" value="2"/>
</dbReference>
<dbReference type="InterPro" id="IPR017853">
    <property type="entry name" value="GH"/>
</dbReference>
<evidence type="ECO:0000256" key="9">
    <source>
        <dbReference type="SAM" id="SignalP"/>
    </source>
</evidence>
<dbReference type="EMBL" id="PYGE01000010">
    <property type="protein sequence ID" value="PSL02497.1"/>
    <property type="molecule type" value="Genomic_DNA"/>
</dbReference>
<dbReference type="SUPFAM" id="SSF51445">
    <property type="entry name" value="(Trans)glycosidases"/>
    <property type="match status" value="2"/>
</dbReference>
<dbReference type="GO" id="GO:0005576">
    <property type="term" value="C:extracellular region"/>
    <property type="evidence" value="ECO:0007669"/>
    <property type="project" value="InterPro"/>
</dbReference>
<evidence type="ECO:0000313" key="12">
    <source>
        <dbReference type="Proteomes" id="UP000243528"/>
    </source>
</evidence>
<keyword evidence="5" id="KW-0119">Carbohydrate metabolism</keyword>
<feature type="compositionally biased region" description="Low complexity" evidence="8">
    <location>
        <begin position="657"/>
        <end position="672"/>
    </location>
</feature>
<dbReference type="PROSITE" id="PS01095">
    <property type="entry name" value="GH18_1"/>
    <property type="match status" value="2"/>
</dbReference>
<keyword evidence="4" id="KW-0624">Polysaccharide degradation</keyword>
<dbReference type="SMART" id="SM00495">
    <property type="entry name" value="ChtBD3"/>
    <property type="match status" value="2"/>
</dbReference>
<dbReference type="InterPro" id="IPR011583">
    <property type="entry name" value="Chitinase_II/V-like_cat"/>
</dbReference>
<dbReference type="PANTHER" id="PTHR11177">
    <property type="entry name" value="CHITINASE"/>
    <property type="match status" value="1"/>
</dbReference>
<evidence type="ECO:0000256" key="4">
    <source>
        <dbReference type="ARBA" id="ARBA00023024"/>
    </source>
</evidence>
<evidence type="ECO:0000256" key="7">
    <source>
        <dbReference type="RuleBase" id="RU000489"/>
    </source>
</evidence>
<dbReference type="CDD" id="cd06548">
    <property type="entry name" value="GH18_chitinase"/>
    <property type="match status" value="1"/>
</dbReference>
<protein>
    <recommendedName>
        <fullName evidence="2">chitinase</fullName>
        <ecNumber evidence="2">3.2.1.14</ecNumber>
    </recommendedName>
</protein>
<dbReference type="InterPro" id="IPR003610">
    <property type="entry name" value="CBM5/12"/>
</dbReference>
<dbReference type="GO" id="GO:0005975">
    <property type="term" value="P:carbohydrate metabolic process"/>
    <property type="evidence" value="ECO:0007669"/>
    <property type="project" value="InterPro"/>
</dbReference>
<feature type="region of interest" description="Disordered" evidence="8">
    <location>
        <begin position="609"/>
        <end position="688"/>
    </location>
</feature>
<dbReference type="GO" id="GO:0006032">
    <property type="term" value="P:chitin catabolic process"/>
    <property type="evidence" value="ECO:0007669"/>
    <property type="project" value="UniProtKB-KW"/>
</dbReference>
<dbReference type="GO" id="GO:0030246">
    <property type="term" value="F:carbohydrate binding"/>
    <property type="evidence" value="ECO:0007669"/>
    <property type="project" value="InterPro"/>
</dbReference>
<feature type="compositionally biased region" description="Low complexity" evidence="8">
    <location>
        <begin position="632"/>
        <end position="650"/>
    </location>
</feature>
<keyword evidence="9" id="KW-0732">Signal</keyword>
<comment type="caution">
    <text evidence="11">The sequence shown here is derived from an EMBL/GenBank/DDBJ whole genome shotgun (WGS) entry which is preliminary data.</text>
</comment>
<comment type="catalytic activity">
    <reaction evidence="1">
        <text>Random endo-hydrolysis of N-acetyl-beta-D-glucosaminide (1-&gt;4)-beta-linkages in chitin and chitodextrins.</text>
        <dbReference type="EC" id="3.2.1.14"/>
    </reaction>
</comment>
<feature type="compositionally biased region" description="Low complexity" evidence="8">
    <location>
        <begin position="550"/>
        <end position="564"/>
    </location>
</feature>